<dbReference type="Proteomes" id="UP000515472">
    <property type="component" value="Chromosome"/>
</dbReference>
<organism evidence="1 2">
    <name type="scientific">Citrifermentans bremense</name>
    <dbReference type="NCBI Taxonomy" id="60035"/>
    <lineage>
        <taxon>Bacteria</taxon>
        <taxon>Pseudomonadati</taxon>
        <taxon>Thermodesulfobacteriota</taxon>
        <taxon>Desulfuromonadia</taxon>
        <taxon>Geobacterales</taxon>
        <taxon>Geobacteraceae</taxon>
        <taxon>Citrifermentans</taxon>
    </lineage>
</organism>
<sequence length="55" mass="6539">MQTFTLMLLNNAMYTVKLCLYINLGNFCLQIRHHYLEEILLLKVRKGLSYWSEGT</sequence>
<protein>
    <submittedName>
        <fullName evidence="1">Uncharacterized protein</fullName>
    </submittedName>
</protein>
<evidence type="ECO:0000313" key="1">
    <source>
        <dbReference type="EMBL" id="BCO11634.1"/>
    </source>
</evidence>
<evidence type="ECO:0000313" key="2">
    <source>
        <dbReference type="Proteomes" id="UP000515472"/>
    </source>
</evidence>
<dbReference type="AlphaFoldDB" id="A0A7R7FTA0"/>
<keyword evidence="2" id="KW-1185">Reference proteome</keyword>
<gene>
    <name evidence="1" type="ORF">GEOBRER4_n4018</name>
</gene>
<dbReference type="EMBL" id="AP023213">
    <property type="protein sequence ID" value="BCO11634.1"/>
    <property type="molecule type" value="Genomic_DNA"/>
</dbReference>
<proteinExistence type="predicted"/>
<name>A0A7R7FTA0_9BACT</name>
<reference evidence="1 2" key="1">
    <citation type="submission" date="2020-06" db="EMBL/GenBank/DDBJ databases">
        <title>Interaction of electrochemicaly active bacteria, Geobacter bremensis R4 on different carbon anode.</title>
        <authorList>
            <person name="Meng L."/>
            <person name="Yoshida N."/>
        </authorList>
    </citation>
    <scope>NUCLEOTIDE SEQUENCE [LARGE SCALE GENOMIC DNA]</scope>
    <source>
        <strain evidence="1 2">R4</strain>
    </source>
</reference>
<accession>A0A7R7FTA0</accession>